<dbReference type="PROSITE" id="PS50005">
    <property type="entry name" value="TPR"/>
    <property type="match status" value="1"/>
</dbReference>
<dbReference type="AlphaFoldDB" id="A0A975B9N8"/>
<dbReference type="GO" id="GO:0035556">
    <property type="term" value="P:intracellular signal transduction"/>
    <property type="evidence" value="ECO:0007669"/>
    <property type="project" value="InterPro"/>
</dbReference>
<dbReference type="Pfam" id="PF01590">
    <property type="entry name" value="GAF"/>
    <property type="match status" value="2"/>
</dbReference>
<dbReference type="InterPro" id="IPR035965">
    <property type="entry name" value="PAS-like_dom_sf"/>
</dbReference>
<dbReference type="Gene3D" id="3.30.450.20">
    <property type="entry name" value="PAS domain"/>
    <property type="match status" value="1"/>
</dbReference>
<dbReference type="Pfam" id="PF00211">
    <property type="entry name" value="Guanylate_cyc"/>
    <property type="match status" value="1"/>
</dbReference>
<feature type="domain" description="Guanylate cyclase" evidence="8">
    <location>
        <begin position="506"/>
        <end position="638"/>
    </location>
</feature>
<dbReference type="InterPro" id="IPR013767">
    <property type="entry name" value="PAS_fold"/>
</dbReference>
<dbReference type="InterPro" id="IPR019734">
    <property type="entry name" value="TPR_rpt"/>
</dbReference>
<dbReference type="SUPFAM" id="SSF55785">
    <property type="entry name" value="PYP-like sensor domain (PAS domain)"/>
    <property type="match status" value="1"/>
</dbReference>
<dbReference type="SUPFAM" id="SSF55781">
    <property type="entry name" value="GAF domain-like"/>
    <property type="match status" value="2"/>
</dbReference>
<name>A0A975B9N8_9BACT</name>
<keyword evidence="6" id="KW-0472">Membrane</keyword>
<dbReference type="PROSITE" id="PS50125">
    <property type="entry name" value="GUANYLATE_CYCLASE_2"/>
    <property type="match status" value="1"/>
</dbReference>
<dbReference type="InterPro" id="IPR003018">
    <property type="entry name" value="GAF"/>
</dbReference>
<gene>
    <name evidence="9" type="ORF">dnl_38330</name>
</gene>
<dbReference type="EMBL" id="CP061799">
    <property type="protein sequence ID" value="QTA81496.1"/>
    <property type="molecule type" value="Genomic_DNA"/>
</dbReference>
<organism evidence="9 10">
    <name type="scientific">Desulfonema limicola</name>
    <dbReference type="NCBI Taxonomy" id="45656"/>
    <lineage>
        <taxon>Bacteria</taxon>
        <taxon>Pseudomonadati</taxon>
        <taxon>Thermodesulfobacteriota</taxon>
        <taxon>Desulfobacteria</taxon>
        <taxon>Desulfobacterales</taxon>
        <taxon>Desulfococcaceae</taxon>
        <taxon>Desulfonema</taxon>
    </lineage>
</organism>
<evidence type="ECO:0000313" key="10">
    <source>
        <dbReference type="Proteomes" id="UP000663720"/>
    </source>
</evidence>
<dbReference type="PANTHER" id="PTHR43081:SF1">
    <property type="entry name" value="ADENYLATE CYCLASE, TERMINAL-DIFFERENTIATION SPECIFIC"/>
    <property type="match status" value="1"/>
</dbReference>
<sequence>MDNQKKQNIDNSEIKGDAKRAEMLLNVAQTMAAFDTLDEMLEALVEIISKEVIADRGTIYLYDSETDELYSRVATGNYQREIRLSAKSGVAGHVFNSGKGTIVHDAYSDKHFDRSVDEKFGGFVTKSLLSAPIRTNKGEVIGVAQALNKLKGDFTEGDLELLEAMTTQASVALQTIQFIEKIKKTREQEMEFFDVVSDVISEIDLGTILNKVMSQARKMLNADRSTLFLNDEKTDELFSQVGEGLGATQIRLPNNMGIAGAVFTSGKSVNIPHAYADLRFNPAFDKKTGFFTRSILCVPVINKKGKTIGVTQVLNKKGGAFTDEDEFRLRAFTGQISIALENAKLFNDVQKMKNYSEGMLESMSNGVITINEYGKIITCNAAGQKIMHINSEQDIIERNAEDFFTDPNSWVLDKIKRVEETQESEVTMDAVIEFGGEKKSVNITVLPLTIVEQKKQQKLGSMIMIEDISNEKRMKTTMARYMNPEIADQLLGGGEDILGGKDIVATCLFSDIRGFTSLTEELGAQGTVSLLNEYFTIMVECIQKEGGMLDKFIGDAIMAAFGVPIAREGDEDRGMRAAISMIKELNVWNKERIAHGKKPVDMGIGINTDTVVTGNIGSPKRMDYTMIGDGVNLASRLESACKQYYSRILISENTYRKLVGTYRIREIDKVIVKGKTEPVSIYEVLDYHTDETFPNLRDVTRLFKDGLEQYRNKKWDSAGKTFHEALRLNPKDKLAQMYIDRCAHFKASPPGDDWNGEWVMTSK</sequence>
<comment type="subcellular location">
    <subcellularLocation>
        <location evidence="1">Cell envelope</location>
    </subcellularLocation>
</comment>
<comment type="similarity">
    <text evidence="2">Belongs to the adenylyl cyclase class-3 family.</text>
</comment>
<feature type="repeat" description="TPR" evidence="7">
    <location>
        <begin position="699"/>
        <end position="732"/>
    </location>
</feature>
<protein>
    <submittedName>
        <fullName evidence="9">Adenylyl/guanylyl cyclase domain-containing protein, GAF and PAS domains-containing</fullName>
    </submittedName>
</protein>
<dbReference type="InterPro" id="IPR050697">
    <property type="entry name" value="Adenylyl/Guanylyl_Cyclase_3/4"/>
</dbReference>
<dbReference type="GO" id="GO:0006171">
    <property type="term" value="P:cAMP biosynthetic process"/>
    <property type="evidence" value="ECO:0007669"/>
    <property type="project" value="TreeGrafter"/>
</dbReference>
<dbReference type="SUPFAM" id="SSF55073">
    <property type="entry name" value="Nucleotide cyclase"/>
    <property type="match status" value="1"/>
</dbReference>
<evidence type="ECO:0000313" key="9">
    <source>
        <dbReference type="EMBL" id="QTA81496.1"/>
    </source>
</evidence>
<dbReference type="SMART" id="SM00065">
    <property type="entry name" value="GAF"/>
    <property type="match status" value="2"/>
</dbReference>
<evidence type="ECO:0000256" key="1">
    <source>
        <dbReference type="ARBA" id="ARBA00004196"/>
    </source>
</evidence>
<keyword evidence="4" id="KW-0812">Transmembrane</keyword>
<dbReference type="Pfam" id="PF00989">
    <property type="entry name" value="PAS"/>
    <property type="match status" value="1"/>
</dbReference>
<evidence type="ECO:0000256" key="5">
    <source>
        <dbReference type="ARBA" id="ARBA00022989"/>
    </source>
</evidence>
<dbReference type="GO" id="GO:0006355">
    <property type="term" value="P:regulation of DNA-templated transcription"/>
    <property type="evidence" value="ECO:0007669"/>
    <property type="project" value="InterPro"/>
</dbReference>
<evidence type="ECO:0000256" key="4">
    <source>
        <dbReference type="ARBA" id="ARBA00022692"/>
    </source>
</evidence>
<dbReference type="RefSeq" id="WP_207687522.1">
    <property type="nucleotide sequence ID" value="NZ_CP061799.1"/>
</dbReference>
<dbReference type="InterPro" id="IPR029787">
    <property type="entry name" value="Nucleotide_cyclase"/>
</dbReference>
<keyword evidence="5" id="KW-1133">Transmembrane helix</keyword>
<proteinExistence type="inferred from homology"/>
<dbReference type="FunFam" id="3.30.70.1230:FF:000016">
    <property type="entry name" value="Adenylate/guanylate cyclase domain-containing protein"/>
    <property type="match status" value="1"/>
</dbReference>
<dbReference type="Gene3D" id="3.30.70.1230">
    <property type="entry name" value="Nucleotide cyclase"/>
    <property type="match status" value="1"/>
</dbReference>
<dbReference type="Proteomes" id="UP000663720">
    <property type="component" value="Chromosome"/>
</dbReference>
<reference evidence="9" key="1">
    <citation type="journal article" date="2021" name="Microb. Physiol.">
        <title>Proteogenomic Insights into the Physiology of Marine, Sulfate-Reducing, Filamentous Desulfonema limicola and Desulfonema magnum.</title>
        <authorList>
            <person name="Schnaars V."/>
            <person name="Wohlbrand L."/>
            <person name="Scheve S."/>
            <person name="Hinrichs C."/>
            <person name="Reinhardt R."/>
            <person name="Rabus R."/>
        </authorList>
    </citation>
    <scope>NUCLEOTIDE SEQUENCE</scope>
    <source>
        <strain evidence="9">5ac10</strain>
    </source>
</reference>
<dbReference type="KEGG" id="dli:dnl_38330"/>
<dbReference type="NCBIfam" id="TIGR00229">
    <property type="entry name" value="sensory_box"/>
    <property type="match status" value="1"/>
</dbReference>
<evidence type="ECO:0000256" key="3">
    <source>
        <dbReference type="ARBA" id="ARBA00022475"/>
    </source>
</evidence>
<dbReference type="PANTHER" id="PTHR43081">
    <property type="entry name" value="ADENYLATE CYCLASE, TERMINAL-DIFFERENTIATION SPECIFIC-RELATED"/>
    <property type="match status" value="1"/>
</dbReference>
<dbReference type="CDD" id="cd07302">
    <property type="entry name" value="CHD"/>
    <property type="match status" value="1"/>
</dbReference>
<dbReference type="Gene3D" id="3.30.450.40">
    <property type="match status" value="2"/>
</dbReference>
<evidence type="ECO:0000256" key="2">
    <source>
        <dbReference type="ARBA" id="ARBA00005381"/>
    </source>
</evidence>
<dbReference type="GO" id="GO:0004016">
    <property type="term" value="F:adenylate cyclase activity"/>
    <property type="evidence" value="ECO:0007669"/>
    <property type="project" value="UniProtKB-ARBA"/>
</dbReference>
<accession>A0A975B9N8</accession>
<dbReference type="GO" id="GO:0030313">
    <property type="term" value="C:cell envelope"/>
    <property type="evidence" value="ECO:0007669"/>
    <property type="project" value="UniProtKB-SubCell"/>
</dbReference>
<keyword evidence="10" id="KW-1185">Reference proteome</keyword>
<evidence type="ECO:0000256" key="7">
    <source>
        <dbReference type="PROSITE-ProRule" id="PRU00339"/>
    </source>
</evidence>
<dbReference type="InterPro" id="IPR029016">
    <property type="entry name" value="GAF-like_dom_sf"/>
</dbReference>
<keyword evidence="7" id="KW-0802">TPR repeat</keyword>
<evidence type="ECO:0000256" key="6">
    <source>
        <dbReference type="ARBA" id="ARBA00023136"/>
    </source>
</evidence>
<dbReference type="SMART" id="SM00044">
    <property type="entry name" value="CYCc"/>
    <property type="match status" value="1"/>
</dbReference>
<dbReference type="InterPro" id="IPR001054">
    <property type="entry name" value="A/G_cyclase"/>
</dbReference>
<dbReference type="InterPro" id="IPR000014">
    <property type="entry name" value="PAS"/>
</dbReference>
<keyword evidence="3" id="KW-1003">Cell membrane</keyword>
<evidence type="ECO:0000259" key="8">
    <source>
        <dbReference type="PROSITE" id="PS50125"/>
    </source>
</evidence>